<dbReference type="PRINTS" id="PR00345">
    <property type="entry name" value="STATHMIN"/>
</dbReference>
<dbReference type="Pfam" id="PF00836">
    <property type="entry name" value="Stathmin"/>
    <property type="match status" value="1"/>
</dbReference>
<dbReference type="OMA" id="CFYSEPH"/>
<comment type="caution">
    <text evidence="3">The sequence shown here is derived from an EMBL/GenBank/DDBJ whole genome shotgun (WGS) entry which is preliminary data.</text>
</comment>
<dbReference type="STRING" id="48709.A0A1D2NFE0"/>
<dbReference type="GO" id="GO:0043005">
    <property type="term" value="C:neuron projection"/>
    <property type="evidence" value="ECO:0007669"/>
    <property type="project" value="TreeGrafter"/>
</dbReference>
<dbReference type="SUPFAM" id="SSF101494">
    <property type="entry name" value="Stathmin"/>
    <property type="match status" value="1"/>
</dbReference>
<dbReference type="InterPro" id="IPR000956">
    <property type="entry name" value="Stathmin_fam"/>
</dbReference>
<sequence>MTTNGVDIDLNISASEEAKGGVKYELVLSSPVVDTPPRTISPTNGGAKPIVSAEMIQQKLKQAAERRQSLESEKLASLQEKFKKIDEAAKIRAEEESNFINSTKENLEQKMKVHIDNRDSIITDLKVKLNQHHNSHLQEVRQNLESSLTEFEEKAKEELLKKLEIAEQNREKVIKEKLETLKKHEEKVELVRTLKRSSSVVGGEGNENAEECNGKDSQSS</sequence>
<dbReference type="PANTHER" id="PTHR10104">
    <property type="entry name" value="STATHMIN"/>
    <property type="match status" value="1"/>
</dbReference>
<dbReference type="PROSITE" id="PS51663">
    <property type="entry name" value="STATHMIN_3"/>
    <property type="match status" value="1"/>
</dbReference>
<dbReference type="Gene3D" id="6.10.280.30">
    <property type="match status" value="2"/>
</dbReference>
<dbReference type="GO" id="GO:0031175">
    <property type="term" value="P:neuron projection development"/>
    <property type="evidence" value="ECO:0007669"/>
    <property type="project" value="TreeGrafter"/>
</dbReference>
<gene>
    <name evidence="3" type="ORF">Ocin01_02877</name>
</gene>
<feature type="coiled-coil region" evidence="1">
    <location>
        <begin position="53"/>
        <end position="110"/>
    </location>
</feature>
<name>A0A1D2NFE0_ORCCI</name>
<dbReference type="AlphaFoldDB" id="A0A1D2NFE0"/>
<evidence type="ECO:0000313" key="3">
    <source>
        <dbReference type="EMBL" id="ODN03815.1"/>
    </source>
</evidence>
<dbReference type="EMBL" id="LJIJ01000063">
    <property type="protein sequence ID" value="ODN03815.1"/>
    <property type="molecule type" value="Genomic_DNA"/>
</dbReference>
<feature type="region of interest" description="Disordered" evidence="2">
    <location>
        <begin position="194"/>
        <end position="220"/>
    </location>
</feature>
<evidence type="ECO:0000256" key="2">
    <source>
        <dbReference type="SAM" id="MobiDB-lite"/>
    </source>
</evidence>
<dbReference type="GO" id="GO:0015631">
    <property type="term" value="F:tubulin binding"/>
    <property type="evidence" value="ECO:0007669"/>
    <property type="project" value="TreeGrafter"/>
</dbReference>
<proteinExistence type="predicted"/>
<reference evidence="3 4" key="1">
    <citation type="journal article" date="2016" name="Genome Biol. Evol.">
        <title>Gene Family Evolution Reflects Adaptation to Soil Environmental Stressors in the Genome of the Collembolan Orchesella cincta.</title>
        <authorList>
            <person name="Faddeeva-Vakhrusheva A."/>
            <person name="Derks M.F."/>
            <person name="Anvar S.Y."/>
            <person name="Agamennone V."/>
            <person name="Suring W."/>
            <person name="Smit S."/>
            <person name="van Straalen N.M."/>
            <person name="Roelofs D."/>
        </authorList>
    </citation>
    <scope>NUCLEOTIDE SEQUENCE [LARGE SCALE GENOMIC DNA]</scope>
    <source>
        <tissue evidence="3">Mixed pool</tissue>
    </source>
</reference>
<evidence type="ECO:0000256" key="1">
    <source>
        <dbReference type="SAM" id="Coils"/>
    </source>
</evidence>
<dbReference type="GO" id="GO:0005737">
    <property type="term" value="C:cytoplasm"/>
    <property type="evidence" value="ECO:0007669"/>
    <property type="project" value="TreeGrafter"/>
</dbReference>
<protein>
    <submittedName>
        <fullName evidence="3">Stathmin-4</fullName>
    </submittedName>
</protein>
<dbReference type="Proteomes" id="UP000094527">
    <property type="component" value="Unassembled WGS sequence"/>
</dbReference>
<dbReference type="PANTHER" id="PTHR10104:SF1">
    <property type="entry name" value="STATHMIN, ISOFORM D"/>
    <property type="match status" value="1"/>
</dbReference>
<keyword evidence="1" id="KW-0175">Coiled coil</keyword>
<evidence type="ECO:0000313" key="4">
    <source>
        <dbReference type="Proteomes" id="UP000094527"/>
    </source>
</evidence>
<accession>A0A1D2NFE0</accession>
<dbReference type="GO" id="GO:0031110">
    <property type="term" value="P:regulation of microtubule polymerization or depolymerization"/>
    <property type="evidence" value="ECO:0007669"/>
    <property type="project" value="InterPro"/>
</dbReference>
<keyword evidence="4" id="KW-1185">Reference proteome</keyword>
<dbReference type="GO" id="GO:0007019">
    <property type="term" value="P:microtubule depolymerization"/>
    <property type="evidence" value="ECO:0007669"/>
    <property type="project" value="TreeGrafter"/>
</dbReference>
<dbReference type="OrthoDB" id="5986631at2759"/>
<organism evidence="3 4">
    <name type="scientific">Orchesella cincta</name>
    <name type="common">Springtail</name>
    <name type="synonym">Podura cincta</name>
    <dbReference type="NCBI Taxonomy" id="48709"/>
    <lineage>
        <taxon>Eukaryota</taxon>
        <taxon>Metazoa</taxon>
        <taxon>Ecdysozoa</taxon>
        <taxon>Arthropoda</taxon>
        <taxon>Hexapoda</taxon>
        <taxon>Collembola</taxon>
        <taxon>Entomobryomorpha</taxon>
        <taxon>Entomobryoidea</taxon>
        <taxon>Orchesellidae</taxon>
        <taxon>Orchesellinae</taxon>
        <taxon>Orchesella</taxon>
    </lineage>
</organism>
<feature type="coiled-coil region" evidence="1">
    <location>
        <begin position="134"/>
        <end position="194"/>
    </location>
</feature>
<dbReference type="InterPro" id="IPR036002">
    <property type="entry name" value="Stathmin_sf"/>
</dbReference>